<dbReference type="AlphaFoldDB" id="A0A5C3QPQ9"/>
<accession>A0A5C3QPQ9</accession>
<feature type="region of interest" description="Disordered" evidence="1">
    <location>
        <begin position="99"/>
        <end position="125"/>
    </location>
</feature>
<protein>
    <submittedName>
        <fullName evidence="3">Uncharacterized protein</fullName>
    </submittedName>
</protein>
<dbReference type="Proteomes" id="UP000305067">
    <property type="component" value="Unassembled WGS sequence"/>
</dbReference>
<feature type="transmembrane region" description="Helical" evidence="2">
    <location>
        <begin position="6"/>
        <end position="27"/>
    </location>
</feature>
<organism evidence="3 4">
    <name type="scientific">Pterulicium gracile</name>
    <dbReference type="NCBI Taxonomy" id="1884261"/>
    <lineage>
        <taxon>Eukaryota</taxon>
        <taxon>Fungi</taxon>
        <taxon>Dikarya</taxon>
        <taxon>Basidiomycota</taxon>
        <taxon>Agaricomycotina</taxon>
        <taxon>Agaricomycetes</taxon>
        <taxon>Agaricomycetidae</taxon>
        <taxon>Agaricales</taxon>
        <taxon>Pleurotineae</taxon>
        <taxon>Pterulaceae</taxon>
        <taxon>Pterulicium</taxon>
    </lineage>
</organism>
<keyword evidence="4" id="KW-1185">Reference proteome</keyword>
<keyword evidence="2" id="KW-0812">Transmembrane</keyword>
<proteinExistence type="predicted"/>
<keyword evidence="2" id="KW-1133">Transmembrane helix</keyword>
<evidence type="ECO:0000313" key="3">
    <source>
        <dbReference type="EMBL" id="TFL03358.1"/>
    </source>
</evidence>
<evidence type="ECO:0000256" key="2">
    <source>
        <dbReference type="SAM" id="Phobius"/>
    </source>
</evidence>
<dbReference type="EMBL" id="ML178820">
    <property type="protein sequence ID" value="TFL03358.1"/>
    <property type="molecule type" value="Genomic_DNA"/>
</dbReference>
<evidence type="ECO:0000313" key="4">
    <source>
        <dbReference type="Proteomes" id="UP000305067"/>
    </source>
</evidence>
<evidence type="ECO:0000256" key="1">
    <source>
        <dbReference type="SAM" id="MobiDB-lite"/>
    </source>
</evidence>
<keyword evidence="2" id="KW-0472">Membrane</keyword>
<sequence length="151" mass="17029">MSFPRYITSVFSSFLLVSSWLIFWFCADAGMSPTMDPFLVNLVKVVTPLRAQSPVDFASSLSPVPTLRPLQTNTHRQTSTSMKLRVRITPRSLLRLQENTPAPLRSFSPPQEAHPRQPMPLQQPQSHPTHVVVEAPPQRALPLLQLLVLLR</sequence>
<name>A0A5C3QPQ9_9AGAR</name>
<reference evidence="3 4" key="1">
    <citation type="journal article" date="2019" name="Nat. Ecol. Evol.">
        <title>Megaphylogeny resolves global patterns of mushroom evolution.</title>
        <authorList>
            <person name="Varga T."/>
            <person name="Krizsan K."/>
            <person name="Foldi C."/>
            <person name="Dima B."/>
            <person name="Sanchez-Garcia M."/>
            <person name="Sanchez-Ramirez S."/>
            <person name="Szollosi G.J."/>
            <person name="Szarkandi J.G."/>
            <person name="Papp V."/>
            <person name="Albert L."/>
            <person name="Andreopoulos W."/>
            <person name="Angelini C."/>
            <person name="Antonin V."/>
            <person name="Barry K.W."/>
            <person name="Bougher N.L."/>
            <person name="Buchanan P."/>
            <person name="Buyck B."/>
            <person name="Bense V."/>
            <person name="Catcheside P."/>
            <person name="Chovatia M."/>
            <person name="Cooper J."/>
            <person name="Damon W."/>
            <person name="Desjardin D."/>
            <person name="Finy P."/>
            <person name="Geml J."/>
            <person name="Haridas S."/>
            <person name="Hughes K."/>
            <person name="Justo A."/>
            <person name="Karasinski D."/>
            <person name="Kautmanova I."/>
            <person name="Kiss B."/>
            <person name="Kocsube S."/>
            <person name="Kotiranta H."/>
            <person name="LaButti K.M."/>
            <person name="Lechner B.E."/>
            <person name="Liimatainen K."/>
            <person name="Lipzen A."/>
            <person name="Lukacs Z."/>
            <person name="Mihaltcheva S."/>
            <person name="Morgado L.N."/>
            <person name="Niskanen T."/>
            <person name="Noordeloos M.E."/>
            <person name="Ohm R.A."/>
            <person name="Ortiz-Santana B."/>
            <person name="Ovrebo C."/>
            <person name="Racz N."/>
            <person name="Riley R."/>
            <person name="Savchenko A."/>
            <person name="Shiryaev A."/>
            <person name="Soop K."/>
            <person name="Spirin V."/>
            <person name="Szebenyi C."/>
            <person name="Tomsovsky M."/>
            <person name="Tulloss R.E."/>
            <person name="Uehling J."/>
            <person name="Grigoriev I.V."/>
            <person name="Vagvolgyi C."/>
            <person name="Papp T."/>
            <person name="Martin F.M."/>
            <person name="Miettinen O."/>
            <person name="Hibbett D.S."/>
            <person name="Nagy L.G."/>
        </authorList>
    </citation>
    <scope>NUCLEOTIDE SEQUENCE [LARGE SCALE GENOMIC DNA]</scope>
    <source>
        <strain evidence="3 4">CBS 309.79</strain>
    </source>
</reference>
<gene>
    <name evidence="3" type="ORF">BDV98DRAFT_382250</name>
</gene>